<sequence length="91" mass="9741">MVAASDSTQMQQGTLLSVFQKLAGAGTEDDLPDNVCNIIFSAFFWALIGLEMSGGSNAHWLAEGRPRIPGSITGQPVGVLRVKMSECRSRD</sequence>
<dbReference type="AlphaFoldDB" id="A0AAN6IVT9"/>
<proteinExistence type="predicted"/>
<organism evidence="1 2">
    <name type="scientific">Exophiala dermatitidis</name>
    <name type="common">Black yeast-like fungus</name>
    <name type="synonym">Wangiella dermatitidis</name>
    <dbReference type="NCBI Taxonomy" id="5970"/>
    <lineage>
        <taxon>Eukaryota</taxon>
        <taxon>Fungi</taxon>
        <taxon>Dikarya</taxon>
        <taxon>Ascomycota</taxon>
        <taxon>Pezizomycotina</taxon>
        <taxon>Eurotiomycetes</taxon>
        <taxon>Chaetothyriomycetidae</taxon>
        <taxon>Chaetothyriales</taxon>
        <taxon>Herpotrichiellaceae</taxon>
        <taxon>Exophiala</taxon>
    </lineage>
</organism>
<evidence type="ECO:0000313" key="1">
    <source>
        <dbReference type="EMBL" id="KAJ8992850.1"/>
    </source>
</evidence>
<accession>A0AAN6IVT9</accession>
<evidence type="ECO:0000313" key="2">
    <source>
        <dbReference type="Proteomes" id="UP001161757"/>
    </source>
</evidence>
<protein>
    <submittedName>
        <fullName evidence="1">Uncharacterized protein</fullName>
    </submittedName>
</protein>
<name>A0AAN6IVT9_EXODE</name>
<comment type="caution">
    <text evidence="1">The sequence shown here is derived from an EMBL/GenBank/DDBJ whole genome shotgun (WGS) entry which is preliminary data.</text>
</comment>
<gene>
    <name evidence="1" type="ORF">HRR80_002895</name>
</gene>
<dbReference type="Proteomes" id="UP001161757">
    <property type="component" value="Unassembled WGS sequence"/>
</dbReference>
<reference evidence="1" key="1">
    <citation type="submission" date="2023-01" db="EMBL/GenBank/DDBJ databases">
        <title>Exophiala dermititidis isolated from Cystic Fibrosis Patient.</title>
        <authorList>
            <person name="Kurbessoian T."/>
            <person name="Crocker A."/>
            <person name="Murante D."/>
            <person name="Hogan D.A."/>
            <person name="Stajich J.E."/>
        </authorList>
    </citation>
    <scope>NUCLEOTIDE SEQUENCE</scope>
    <source>
        <strain evidence="1">Ex8</strain>
    </source>
</reference>
<dbReference type="EMBL" id="JAJGCB010000004">
    <property type="protein sequence ID" value="KAJ8992850.1"/>
    <property type="molecule type" value="Genomic_DNA"/>
</dbReference>